<sequence length="287" mass="31665">MKNIIKSFLLIGGGIMILTSCQKFERPGLGEYPSDKPVTPSTPLRFYVPFDSTKLEAKQINIRFGDEISGRPSFFVDKAISYDQGVSGTAYKGADGVAVRYLDANDMKSATSFTVAFWMKQSVAEAAGRTQFVFSFVDETYSWAKSAMFMMVEHATATDATVKVTIMDQWLEFAGDNKLKKPMFDGNWHHWAMTYDQATSKLSYYFDGVNVSAPAAATDVKKSGAPRGALDFSKASSLVIGGYNRQGGAPAASDDWMKSFAGSIDQFRMYNKVLTIAEIKELFEGKK</sequence>
<evidence type="ECO:0000313" key="4">
    <source>
        <dbReference type="EMBL" id="WQD36929.1"/>
    </source>
</evidence>
<feature type="domain" description="LamG-like jellyroll fold" evidence="3">
    <location>
        <begin position="111"/>
        <end position="277"/>
    </location>
</feature>
<keyword evidence="1" id="KW-0732">Signal</keyword>
<evidence type="ECO:0000256" key="1">
    <source>
        <dbReference type="ARBA" id="ARBA00022729"/>
    </source>
</evidence>
<keyword evidence="2" id="KW-1015">Disulfide bond</keyword>
<dbReference type="Gene3D" id="2.60.120.200">
    <property type="match status" value="1"/>
</dbReference>
<dbReference type="Proteomes" id="UP001325680">
    <property type="component" value="Chromosome"/>
</dbReference>
<gene>
    <name evidence="4" type="ORF">U0035_14750</name>
</gene>
<accession>A0ABZ0W308</accession>
<dbReference type="SUPFAM" id="SSF49899">
    <property type="entry name" value="Concanavalin A-like lectins/glucanases"/>
    <property type="match status" value="1"/>
</dbReference>
<dbReference type="PROSITE" id="PS51257">
    <property type="entry name" value="PROKAR_LIPOPROTEIN"/>
    <property type="match status" value="1"/>
</dbReference>
<dbReference type="RefSeq" id="WP_114791962.1">
    <property type="nucleotide sequence ID" value="NZ_CP139960.1"/>
</dbReference>
<evidence type="ECO:0000256" key="2">
    <source>
        <dbReference type="ARBA" id="ARBA00023157"/>
    </source>
</evidence>
<dbReference type="InterPro" id="IPR013320">
    <property type="entry name" value="ConA-like_dom_sf"/>
</dbReference>
<dbReference type="Pfam" id="PF13385">
    <property type="entry name" value="Laminin_G_3"/>
    <property type="match status" value="1"/>
</dbReference>
<keyword evidence="5" id="KW-1185">Reference proteome</keyword>
<protein>
    <submittedName>
        <fullName evidence="4">LamG domain-containing protein</fullName>
    </submittedName>
</protein>
<reference evidence="4 5" key="1">
    <citation type="submission" date="2023-12" db="EMBL/GenBank/DDBJ databases">
        <title>Genome sequencing and assembly of bacterial species from a model synthetic community.</title>
        <authorList>
            <person name="Hogle S.L."/>
        </authorList>
    </citation>
    <scope>NUCLEOTIDE SEQUENCE [LARGE SCALE GENOMIC DNA]</scope>
    <source>
        <strain evidence="4 5">HAMBI_3031</strain>
    </source>
</reference>
<dbReference type="EMBL" id="CP139960">
    <property type="protein sequence ID" value="WQD36929.1"/>
    <property type="molecule type" value="Genomic_DNA"/>
</dbReference>
<evidence type="ECO:0000313" key="5">
    <source>
        <dbReference type="Proteomes" id="UP001325680"/>
    </source>
</evidence>
<name>A0ABZ0W308_9BACT</name>
<proteinExistence type="predicted"/>
<evidence type="ECO:0000259" key="3">
    <source>
        <dbReference type="SMART" id="SM00560"/>
    </source>
</evidence>
<dbReference type="InterPro" id="IPR006558">
    <property type="entry name" value="LamG-like"/>
</dbReference>
<organism evidence="4 5">
    <name type="scientific">Niabella yanshanensis</name>
    <dbReference type="NCBI Taxonomy" id="577386"/>
    <lineage>
        <taxon>Bacteria</taxon>
        <taxon>Pseudomonadati</taxon>
        <taxon>Bacteroidota</taxon>
        <taxon>Chitinophagia</taxon>
        <taxon>Chitinophagales</taxon>
        <taxon>Chitinophagaceae</taxon>
        <taxon>Niabella</taxon>
    </lineage>
</organism>
<dbReference type="SMART" id="SM00560">
    <property type="entry name" value="LamGL"/>
    <property type="match status" value="1"/>
</dbReference>